<evidence type="ECO:0008006" key="4">
    <source>
        <dbReference type="Google" id="ProtNLM"/>
    </source>
</evidence>
<dbReference type="Pfam" id="PF07332">
    <property type="entry name" value="Phage_holin_3_6"/>
    <property type="match status" value="1"/>
</dbReference>
<feature type="transmembrane region" description="Helical" evidence="1">
    <location>
        <begin position="51"/>
        <end position="80"/>
    </location>
</feature>
<name>A0A317DKM6_9ACTN</name>
<keyword evidence="1" id="KW-0472">Membrane</keyword>
<dbReference type="Proteomes" id="UP000246050">
    <property type="component" value="Unassembled WGS sequence"/>
</dbReference>
<evidence type="ECO:0000256" key="1">
    <source>
        <dbReference type="SAM" id="Phobius"/>
    </source>
</evidence>
<dbReference type="AlphaFoldDB" id="A0A317DKM6"/>
<keyword evidence="1" id="KW-0812">Transmembrane</keyword>
<evidence type="ECO:0000313" key="3">
    <source>
        <dbReference type="Proteomes" id="UP000246050"/>
    </source>
</evidence>
<proteinExistence type="predicted"/>
<gene>
    <name evidence="2" type="ORF">DKT69_14695</name>
</gene>
<sequence>MGDGADGSPPKSAAETPTSELVQRAAEQISRLVRQELTAARAEMTAKGKRVGVGAGLFGGGGALALYGGGALVAAFVLVLGEVMPAWVAALVVGVVLLVIAGLLALSGKKRVSKAMPPVPKAAVDSVRADADVVRDAAKNRGRG</sequence>
<dbReference type="OrthoDB" id="4870234at2"/>
<organism evidence="2 3">
    <name type="scientific">Micromonospora sicca</name>
    <dbReference type="NCBI Taxonomy" id="2202420"/>
    <lineage>
        <taxon>Bacteria</taxon>
        <taxon>Bacillati</taxon>
        <taxon>Actinomycetota</taxon>
        <taxon>Actinomycetes</taxon>
        <taxon>Micromonosporales</taxon>
        <taxon>Micromonosporaceae</taxon>
        <taxon>Micromonospora</taxon>
    </lineage>
</organism>
<comment type="caution">
    <text evidence="2">The sequence shown here is derived from an EMBL/GenBank/DDBJ whole genome shotgun (WGS) entry which is preliminary data.</text>
</comment>
<dbReference type="InterPro" id="IPR009937">
    <property type="entry name" value="Phage_holin_3_6"/>
</dbReference>
<keyword evidence="1" id="KW-1133">Transmembrane helix</keyword>
<reference evidence="2 3" key="1">
    <citation type="submission" date="2018-05" db="EMBL/GenBank/DDBJ databases">
        <title>Micromonosporas from Atacama Desert.</title>
        <authorList>
            <person name="Carro L."/>
            <person name="Golinska P."/>
            <person name="Klenk H.-P."/>
            <person name="Goodfellow M."/>
        </authorList>
    </citation>
    <scope>NUCLEOTIDE SEQUENCE [LARGE SCALE GENOMIC DNA]</scope>
    <source>
        <strain evidence="2 3">4G51</strain>
    </source>
</reference>
<dbReference type="EMBL" id="QGKS01000218">
    <property type="protein sequence ID" value="PWR14710.1"/>
    <property type="molecule type" value="Genomic_DNA"/>
</dbReference>
<evidence type="ECO:0000313" key="2">
    <source>
        <dbReference type="EMBL" id="PWR14710.1"/>
    </source>
</evidence>
<accession>A0A317DKM6</accession>
<dbReference type="RefSeq" id="WP_109802122.1">
    <property type="nucleotide sequence ID" value="NZ_QGKS01000218.1"/>
</dbReference>
<protein>
    <recommendedName>
        <fullName evidence="4">Phage holin family protein</fullName>
    </recommendedName>
</protein>
<feature type="transmembrane region" description="Helical" evidence="1">
    <location>
        <begin position="86"/>
        <end position="106"/>
    </location>
</feature>